<feature type="non-terminal residue" evidence="1">
    <location>
        <position position="1"/>
    </location>
</feature>
<dbReference type="EMBL" id="OB668453">
    <property type="protein sequence ID" value="CAD7234360.1"/>
    <property type="molecule type" value="Genomic_DNA"/>
</dbReference>
<proteinExistence type="predicted"/>
<reference evidence="1" key="1">
    <citation type="submission" date="2020-11" db="EMBL/GenBank/DDBJ databases">
        <authorList>
            <person name="Tran Van P."/>
        </authorList>
    </citation>
    <scope>NUCLEOTIDE SEQUENCE</scope>
</reference>
<gene>
    <name evidence="1" type="ORF">CTOB1V02_LOCUS12176</name>
</gene>
<name>A0A7R8ZTY3_9CRUS</name>
<organism evidence="1">
    <name type="scientific">Cyprideis torosa</name>
    <dbReference type="NCBI Taxonomy" id="163714"/>
    <lineage>
        <taxon>Eukaryota</taxon>
        <taxon>Metazoa</taxon>
        <taxon>Ecdysozoa</taxon>
        <taxon>Arthropoda</taxon>
        <taxon>Crustacea</taxon>
        <taxon>Oligostraca</taxon>
        <taxon>Ostracoda</taxon>
        <taxon>Podocopa</taxon>
        <taxon>Podocopida</taxon>
        <taxon>Cytherocopina</taxon>
        <taxon>Cytheroidea</taxon>
        <taxon>Cytherideidae</taxon>
        <taxon>Cyprideis</taxon>
    </lineage>
</organism>
<evidence type="ECO:0000313" key="1">
    <source>
        <dbReference type="EMBL" id="CAD7234360.1"/>
    </source>
</evidence>
<sequence length="381" mass="42624">MWTPCPPQSPTTSTVTCASLVVNAPIRRESTTVCTANGMSHNSSPEANNKRTTAWTRSCVKAVPNPPFTFTLHHHPQKLELELDTGLEAVTPLPRGPGHGLMEVLSTSRTGIRTNQKEEQLRSTSKNFEGPLKKFTTIKAAPEKAQELLREAFCQKLLNLKKEPTQSIEAYKRHVSVLPSSLYIPDSKESLGYQLKTAKSWSQLKSEGTPQANVQIDVTHPIMGMDLIQRLRAVTDSQKGTMQILVGNRSTVVHMKPENSGSSDHKAKSDFDVLLEIMTGADCTADVLPETPQSIRTLVNLPGIQKAVDEYKTRALFSENEVKSATRGDVLERMRHIREQVPANAIRAMERRRQQYDKTCRKPVEEYNKGEQVYWRKPAAK</sequence>
<accession>A0A7R8ZTY3</accession>
<protein>
    <submittedName>
        <fullName evidence="1">Uncharacterized protein</fullName>
    </submittedName>
</protein>
<dbReference type="AlphaFoldDB" id="A0A7R8ZTY3"/>